<protein>
    <submittedName>
        <fullName evidence="3">Uncharacterized protein</fullName>
    </submittedName>
</protein>
<comment type="caution">
    <text evidence="3">The sequence shown here is derived from an EMBL/GenBank/DDBJ whole genome shotgun (WGS) entry which is preliminary data.</text>
</comment>
<dbReference type="GeneID" id="92375118"/>
<feature type="compositionally biased region" description="Pro residues" evidence="2">
    <location>
        <begin position="246"/>
        <end position="259"/>
    </location>
</feature>
<reference evidence="3" key="1">
    <citation type="submission" date="2016-09" db="EMBL/GenBank/DDBJ databases">
        <authorList>
            <person name="Hebert L."/>
            <person name="Moumen B."/>
        </authorList>
    </citation>
    <scope>NUCLEOTIDE SEQUENCE [LARGE SCALE GENOMIC DNA]</scope>
    <source>
        <strain evidence="3">OVI</strain>
    </source>
</reference>
<feature type="compositionally biased region" description="Polar residues" evidence="2">
    <location>
        <begin position="306"/>
        <end position="325"/>
    </location>
</feature>
<sequence>MDTAYATLFSKYREAAVLACDEIGIEPKDLLYRAKKSFKQSDNDSSSAILVRYTLNERTRQNRIRQVLVIRNKLVLQGNVSDKWKKRCQQYPDAPRAPRIPKAVLEKLLAQLEKEREDKSDEVGSAHPSSPAFSLTGEIHKGLRLRRSLGRSGGASFVRSPSGTETFRSPMAGSPMHMSRTSPTAAAARGRRGSKVLFGRELEVKDLEVRRGGHSATAPIIKYSEECRSSPSRSRQSGRKARKHGPVPPSDPPLFPPIPRHGRSDETLAQEAEDLERYRHTLSLYAVDSASLLEKFMEQTAKRGLNGSNTESNATAQDSARSKSAAQDGEVEATKKGKRSDIVCLPQRTAQERRTAVFMRLARMQLARNMDEFRKMKIYLGEMDEIGQAGTIVASIRARANINKPPTHEEYMETLRDKERQRELRLQREKKEFQRTLKLHEKKERSAKKVLEKIKSKWTNVRLEALTTKRDIALTNRKRADRRLKMKQDHYCVRLSKKEMEAEERRRKLFRTISMKRYEHDQEELFRKNIKGKIMEMDRLKNWRSESLALPDVSPHSEKKKTILCPL</sequence>
<dbReference type="AlphaFoldDB" id="A0A1G4IBX1"/>
<proteinExistence type="predicted"/>
<evidence type="ECO:0000256" key="2">
    <source>
        <dbReference type="SAM" id="MobiDB-lite"/>
    </source>
</evidence>
<feature type="region of interest" description="Disordered" evidence="2">
    <location>
        <begin position="151"/>
        <end position="192"/>
    </location>
</feature>
<feature type="compositionally biased region" description="Basic residues" evidence="2">
    <location>
        <begin position="236"/>
        <end position="245"/>
    </location>
</feature>
<accession>A0A1G4IBX1</accession>
<organism evidence="3 4">
    <name type="scientific">Trypanosoma equiperdum</name>
    <dbReference type="NCBI Taxonomy" id="5694"/>
    <lineage>
        <taxon>Eukaryota</taxon>
        <taxon>Discoba</taxon>
        <taxon>Euglenozoa</taxon>
        <taxon>Kinetoplastea</taxon>
        <taxon>Metakinetoplastina</taxon>
        <taxon>Trypanosomatida</taxon>
        <taxon>Trypanosomatidae</taxon>
        <taxon>Trypanosoma</taxon>
    </lineage>
</organism>
<dbReference type="VEuPathDB" id="TriTrypDB:TEOVI_000117800"/>
<keyword evidence="1" id="KW-0175">Coiled coil</keyword>
<keyword evidence="4" id="KW-1185">Reference proteome</keyword>
<dbReference type="EMBL" id="CZPT02001255">
    <property type="protein sequence ID" value="SCU69612.1"/>
    <property type="molecule type" value="Genomic_DNA"/>
</dbReference>
<feature type="region of interest" description="Disordered" evidence="2">
    <location>
        <begin position="303"/>
        <end position="338"/>
    </location>
</feature>
<name>A0A1G4IBX1_TRYEQ</name>
<feature type="region of interest" description="Disordered" evidence="2">
    <location>
        <begin position="116"/>
        <end position="137"/>
    </location>
</feature>
<dbReference type="RefSeq" id="XP_067080559.1">
    <property type="nucleotide sequence ID" value="XM_067224458.1"/>
</dbReference>
<evidence type="ECO:0000256" key="1">
    <source>
        <dbReference type="SAM" id="Coils"/>
    </source>
</evidence>
<evidence type="ECO:0000313" key="4">
    <source>
        <dbReference type="Proteomes" id="UP000195570"/>
    </source>
</evidence>
<gene>
    <name evidence="3" type="ORF">TEOVI_000117800</name>
</gene>
<evidence type="ECO:0000313" key="3">
    <source>
        <dbReference type="EMBL" id="SCU69612.1"/>
    </source>
</evidence>
<feature type="coiled-coil region" evidence="1">
    <location>
        <begin position="412"/>
        <end position="443"/>
    </location>
</feature>
<dbReference type="Proteomes" id="UP000195570">
    <property type="component" value="Unassembled WGS sequence"/>
</dbReference>
<feature type="region of interest" description="Disordered" evidence="2">
    <location>
        <begin position="220"/>
        <end position="263"/>
    </location>
</feature>